<dbReference type="Pfam" id="PF18759">
    <property type="entry name" value="Plavaka"/>
    <property type="match status" value="1"/>
</dbReference>
<dbReference type="AlphaFoldDB" id="A0AAD4ED33"/>
<reference evidence="2" key="1">
    <citation type="journal article" date="2020" name="New Phytol.">
        <title>Comparative genomics reveals dynamic genome evolution in host specialist ectomycorrhizal fungi.</title>
        <authorList>
            <person name="Lofgren L.A."/>
            <person name="Nguyen N.H."/>
            <person name="Vilgalys R."/>
            <person name="Ruytinx J."/>
            <person name="Liao H.L."/>
            <person name="Branco S."/>
            <person name="Kuo A."/>
            <person name="LaButti K."/>
            <person name="Lipzen A."/>
            <person name="Andreopoulos W."/>
            <person name="Pangilinan J."/>
            <person name="Riley R."/>
            <person name="Hundley H."/>
            <person name="Na H."/>
            <person name="Barry K."/>
            <person name="Grigoriev I.V."/>
            <person name="Stajich J.E."/>
            <person name="Kennedy P.G."/>
        </authorList>
    </citation>
    <scope>NUCLEOTIDE SEQUENCE</scope>
    <source>
        <strain evidence="2">FC203</strain>
    </source>
</reference>
<dbReference type="EMBL" id="JABBWK010000011">
    <property type="protein sequence ID" value="KAG1904043.1"/>
    <property type="molecule type" value="Genomic_DNA"/>
</dbReference>
<feature type="region of interest" description="Disordered" evidence="1">
    <location>
        <begin position="34"/>
        <end position="86"/>
    </location>
</feature>
<protein>
    <recommendedName>
        <fullName evidence="4">Transposase</fullName>
    </recommendedName>
</protein>
<evidence type="ECO:0008006" key="4">
    <source>
        <dbReference type="Google" id="ProtNLM"/>
    </source>
</evidence>
<evidence type="ECO:0000313" key="3">
    <source>
        <dbReference type="Proteomes" id="UP001195769"/>
    </source>
</evidence>
<dbReference type="InterPro" id="IPR041078">
    <property type="entry name" value="Plavaka"/>
</dbReference>
<feature type="compositionally biased region" description="Low complexity" evidence="1">
    <location>
        <begin position="48"/>
        <end position="60"/>
    </location>
</feature>
<gene>
    <name evidence="2" type="ORF">F5891DRAFT_946625</name>
</gene>
<dbReference type="RefSeq" id="XP_041229618.1">
    <property type="nucleotide sequence ID" value="XM_041374687.1"/>
</dbReference>
<dbReference type="GeneID" id="64668985"/>
<dbReference type="Proteomes" id="UP001195769">
    <property type="component" value="Unassembled WGS sequence"/>
</dbReference>
<accession>A0AAD4ED33</accession>
<evidence type="ECO:0000313" key="2">
    <source>
        <dbReference type="EMBL" id="KAG1904043.1"/>
    </source>
</evidence>
<proteinExistence type="predicted"/>
<comment type="caution">
    <text evidence="2">The sequence shown here is derived from an EMBL/GenBank/DDBJ whole genome shotgun (WGS) entry which is preliminary data.</text>
</comment>
<name>A0AAD4ED33_9AGAM</name>
<sequence>MGSKGGVRRHINNQPDCRRQWELLVETQKDIGAPQAHLGTLNQADTNSDSAHADSYSSYSPHRRSRSESSNPDHPDNPAAPKHRRVTIEEVEDEDHTRYFEQCVGAGQTLREGKTGFERFQEYKECMGKDKWAPFDGGEEWGLAEWLVKNLGQTRTDEFLKLPITQNRTKPSFHNNRSFLQKVDELPHATAWSCKKVKVQGNKTDEKGQTLHEEVKVWMQDPVECIKDLIGNPLFRDHMVYTPARAYRDPAGLHRVIDDMWTADWWCDKQKLLPKGATITPIILASNKTCLSQFRGDKSAWPVYLTIGNIAKEKRRQTSVRAMVLIGYLPAGKLDCFTSDACSLAGYRLFHHCMSLLLEPLVAAGQNGVEMVCADSLIRQVFPILAAYVADFPEQCLVACCKENRCPKCLVAADERGDPLTSQMRDPEVTKDILEKRKNGQHPIQFDDNGLRAVFNPFWANLPHADIFLAFTPDLLHQVHKGVFKDHLVKWCLEIVSEDEMDSHFKAIPDYPGLRHFKKGISTVRQWTGTEHKEMQCVFVGLLAGAVPSRVLVVARAILDFSYYAQLRMHTAESLDGLESALAVFHANKDILQELEVREHFNIPKLHQISHFVKSITLFGSTDGFNTELPERLHIDFAKDAYRASNKCDYEEQMALWLQWQEAVFLHSSYFDWLSERSQSATVSSHTYPNRRNDLDSDSDAEIEEFAAPTNTIPSSPTASSPTDVICILAKHPPHPRQSVDRLITAHGATMFLPALKSFMREHMPHNNIIPGPHDRFDIYRQVIIVTPPDPRTSDSPKRWRIRATPEVQPGPASRKPWSPARFDMALISDGARTTNLRTLEGVRVAQVRIIFTLPRQFLVGTNSRALAYVEWFTPLREPDPSSGLRQVSHSTRQLHQNAAVIHLDEMVCPCHLIPKMGPSVDPGWTSANVYETAHDFYFNTFIDLETFCISTRSD</sequence>
<organism evidence="2 3">
    <name type="scientific">Suillus fuscotomentosus</name>
    <dbReference type="NCBI Taxonomy" id="1912939"/>
    <lineage>
        <taxon>Eukaryota</taxon>
        <taxon>Fungi</taxon>
        <taxon>Dikarya</taxon>
        <taxon>Basidiomycota</taxon>
        <taxon>Agaricomycotina</taxon>
        <taxon>Agaricomycetes</taxon>
        <taxon>Agaricomycetidae</taxon>
        <taxon>Boletales</taxon>
        <taxon>Suillineae</taxon>
        <taxon>Suillaceae</taxon>
        <taxon>Suillus</taxon>
    </lineage>
</organism>
<evidence type="ECO:0000256" key="1">
    <source>
        <dbReference type="SAM" id="MobiDB-lite"/>
    </source>
</evidence>
<keyword evidence="3" id="KW-1185">Reference proteome</keyword>